<sequence>MFRYWKETLLILVIGSIIGIVIYFATRSNGGGGDGKKCPNNCSNNGSCTNGICNCIKNYCGKDCSVSCSSTNIFIFSPKTVKVQPTDWKIDPKTLAGKITDMSPANIQKEFPNISDRYSKTYNLLGKEDFSKLGSFVKSVLNWDSPFSEYGNKFPYINFNNDMRSGGYIALTQRHLAFICANTLFGNTLSMTNNSLSKVAADCTNTDQLFSWLSFLLVLSQELISGDFGTLVIMSRGVLTDDAFTALRNKAGQLINVNVTRYRESDTSPDFMSMGKPGQSLVDISGGNIGGGGEFCHVSNTQDETLMMFYPEVVFGIIFSEYISGSAPTEPKIAQPALWLGVRRYVDLSTGELRDHIATCGRMTKPNTGNMVKTTTMGLNKQPIYKSSFAGFQSSGTSCHNLELAIMNLCADQRNIGNLQNKGFLYNIKQCATMFSHSSYPDELGEVLGNVIQSVGTGPWGSGVWWGNSQMSFIAMWVGISIAGNLDLDYYLYDAFCENPGNQCYLLGKDDCLECLKSHYIGVKNLDDANKQCGNGPSLSNILSMYKNDQVNSLYQKVMDNVKPCTEPCTVSVFSQIKNK</sequence>
<feature type="transmembrane region" description="Helical" evidence="1">
    <location>
        <begin position="9"/>
        <end position="26"/>
    </location>
</feature>
<keyword evidence="1" id="KW-1133">Transmembrane helix</keyword>
<name>A0A6C0JM10_9ZZZZ</name>
<proteinExistence type="predicted"/>
<evidence type="ECO:0000256" key="1">
    <source>
        <dbReference type="SAM" id="Phobius"/>
    </source>
</evidence>
<keyword evidence="1" id="KW-0812">Transmembrane</keyword>
<reference evidence="2" key="1">
    <citation type="journal article" date="2020" name="Nature">
        <title>Giant virus diversity and host interactions through global metagenomics.</title>
        <authorList>
            <person name="Schulz F."/>
            <person name="Roux S."/>
            <person name="Paez-Espino D."/>
            <person name="Jungbluth S."/>
            <person name="Walsh D.A."/>
            <person name="Denef V.J."/>
            <person name="McMahon K.D."/>
            <person name="Konstantinidis K.T."/>
            <person name="Eloe-Fadrosh E.A."/>
            <person name="Kyrpides N.C."/>
            <person name="Woyke T."/>
        </authorList>
    </citation>
    <scope>NUCLEOTIDE SEQUENCE</scope>
    <source>
        <strain evidence="2">GVMAG-S-1038524-41</strain>
    </source>
</reference>
<evidence type="ECO:0000313" key="2">
    <source>
        <dbReference type="EMBL" id="QHU06795.1"/>
    </source>
</evidence>
<dbReference type="EMBL" id="MN740667">
    <property type="protein sequence ID" value="QHU06795.1"/>
    <property type="molecule type" value="Genomic_DNA"/>
</dbReference>
<keyword evidence="1" id="KW-0472">Membrane</keyword>
<accession>A0A6C0JM10</accession>
<protein>
    <submittedName>
        <fullName evidence="2">Uncharacterized protein</fullName>
    </submittedName>
</protein>
<organism evidence="2">
    <name type="scientific">viral metagenome</name>
    <dbReference type="NCBI Taxonomy" id="1070528"/>
    <lineage>
        <taxon>unclassified sequences</taxon>
        <taxon>metagenomes</taxon>
        <taxon>organismal metagenomes</taxon>
    </lineage>
</organism>
<dbReference type="AlphaFoldDB" id="A0A6C0JM10"/>